<reference evidence="1 2" key="1">
    <citation type="submission" date="2008-12" db="EMBL/GenBank/DDBJ databases">
        <title>Annotation of Bacteroides fragilis strain 3_1_12.</title>
        <authorList>
            <consortium name="The Broad Institute Genome Sequencing Platform"/>
            <person name="Ward D."/>
            <person name="Young S.K."/>
            <person name="Kodira C.D."/>
            <person name="Zeng Q."/>
            <person name="Koehrsen M."/>
            <person name="Alvarado L."/>
            <person name="Berlin A."/>
            <person name="Borenstein D."/>
            <person name="Chen Z."/>
            <person name="Engels R."/>
            <person name="Freedman E."/>
            <person name="Gellesch M."/>
            <person name="Goldberg J."/>
            <person name="Griggs A."/>
            <person name="Gujja S."/>
            <person name="Heiman D."/>
            <person name="Hepburn T."/>
            <person name="Howarth C."/>
            <person name="Jen D."/>
            <person name="Larson L."/>
            <person name="Lewis B."/>
            <person name="Mehta T."/>
            <person name="Park D."/>
            <person name="Pearson M."/>
            <person name="Roberts A."/>
            <person name="Saif S."/>
            <person name="Shea T."/>
            <person name="Shenoy N."/>
            <person name="Sisk P."/>
            <person name="Stolte C."/>
            <person name="Sykes S."/>
            <person name="Walk T."/>
            <person name="White J."/>
            <person name="Yandava C."/>
            <person name="Allen-Vercoe E."/>
            <person name="Strauss J."/>
            <person name="Ambrose C."/>
            <person name="Lander E."/>
            <person name="Nusbaum C."/>
            <person name="Galagan J."/>
            <person name="Birren B."/>
        </authorList>
    </citation>
    <scope>NUCLEOTIDE SEQUENCE [LARGE SCALE GENOMIC DNA]</scope>
    <source>
        <strain evidence="1 2">3_1_12</strain>
    </source>
</reference>
<dbReference type="Proteomes" id="UP000005101">
    <property type="component" value="Unassembled WGS sequence"/>
</dbReference>
<name>A0ABN0BQV0_BACFG</name>
<keyword evidence="2" id="KW-1185">Reference proteome</keyword>
<proteinExistence type="predicted"/>
<accession>A0ABN0BQV0</accession>
<gene>
    <name evidence="1" type="ORF">BFAG_03986</name>
</gene>
<protein>
    <submittedName>
        <fullName evidence="1">Uncharacterized protein</fullName>
    </submittedName>
</protein>
<organism evidence="1 2">
    <name type="scientific">Bacteroides fragilis 3_1_12</name>
    <dbReference type="NCBI Taxonomy" id="457424"/>
    <lineage>
        <taxon>Bacteria</taxon>
        <taxon>Pseudomonadati</taxon>
        <taxon>Bacteroidota</taxon>
        <taxon>Bacteroidia</taxon>
        <taxon>Bacteroidales</taxon>
        <taxon>Bacteroidaceae</taxon>
        <taxon>Bacteroides</taxon>
    </lineage>
</organism>
<sequence>MFFLFICSQMPEVHNFPTSCKSTKKTGSEGYILKKIIACVLFIDIWCDMVNLLSLYRTIKCYDYARYNKRTLRLVRE</sequence>
<evidence type="ECO:0000313" key="1">
    <source>
        <dbReference type="EMBL" id="EFR55288.1"/>
    </source>
</evidence>
<evidence type="ECO:0000313" key="2">
    <source>
        <dbReference type="Proteomes" id="UP000005101"/>
    </source>
</evidence>
<dbReference type="EMBL" id="EQ973216">
    <property type="protein sequence ID" value="EFR55288.1"/>
    <property type="molecule type" value="Genomic_DNA"/>
</dbReference>